<evidence type="ECO:0000313" key="6">
    <source>
        <dbReference type="EMBL" id="MFC5068459.1"/>
    </source>
</evidence>
<protein>
    <submittedName>
        <fullName evidence="6">MAPEG family protein</fullName>
    </submittedName>
</protein>
<comment type="caution">
    <text evidence="6">The sequence shown here is derived from an EMBL/GenBank/DDBJ whole genome shotgun (WGS) entry which is preliminary data.</text>
</comment>
<name>A0ABV9Z4H2_9HYPH</name>
<gene>
    <name evidence="6" type="ORF">ACFPFW_10600</name>
</gene>
<keyword evidence="3 5" id="KW-1133">Transmembrane helix</keyword>
<feature type="transmembrane region" description="Helical" evidence="5">
    <location>
        <begin position="114"/>
        <end position="137"/>
    </location>
</feature>
<keyword evidence="4 5" id="KW-0472">Membrane</keyword>
<dbReference type="EMBL" id="JBHSJF010000006">
    <property type="protein sequence ID" value="MFC5068459.1"/>
    <property type="molecule type" value="Genomic_DNA"/>
</dbReference>
<evidence type="ECO:0000256" key="5">
    <source>
        <dbReference type="SAM" id="Phobius"/>
    </source>
</evidence>
<evidence type="ECO:0000256" key="3">
    <source>
        <dbReference type="ARBA" id="ARBA00022989"/>
    </source>
</evidence>
<dbReference type="InterPro" id="IPR001129">
    <property type="entry name" value="Membr-assoc_MAPEG"/>
</dbReference>
<evidence type="ECO:0000256" key="4">
    <source>
        <dbReference type="ARBA" id="ARBA00023136"/>
    </source>
</evidence>
<comment type="subcellular location">
    <subcellularLocation>
        <location evidence="1">Membrane</location>
    </subcellularLocation>
</comment>
<dbReference type="RefSeq" id="WP_114955644.1">
    <property type="nucleotide sequence ID" value="NZ_JBHSJF010000006.1"/>
</dbReference>
<reference evidence="7" key="1">
    <citation type="journal article" date="2019" name="Int. J. Syst. Evol. Microbiol.">
        <title>The Global Catalogue of Microorganisms (GCM) 10K type strain sequencing project: providing services to taxonomists for standard genome sequencing and annotation.</title>
        <authorList>
            <consortium name="The Broad Institute Genomics Platform"/>
            <consortium name="The Broad Institute Genome Sequencing Center for Infectious Disease"/>
            <person name="Wu L."/>
            <person name="Ma J."/>
        </authorList>
    </citation>
    <scope>NUCLEOTIDE SEQUENCE [LARGE SCALE GENOMIC DNA]</scope>
    <source>
        <strain evidence="7">CGMCC 1.16444</strain>
    </source>
</reference>
<feature type="transmembrane region" description="Helical" evidence="5">
    <location>
        <begin position="6"/>
        <end position="25"/>
    </location>
</feature>
<organism evidence="6 7">
    <name type="scientific">Flaviflagellibacter deserti</name>
    <dbReference type="NCBI Taxonomy" id="2267266"/>
    <lineage>
        <taxon>Bacteria</taxon>
        <taxon>Pseudomonadati</taxon>
        <taxon>Pseudomonadota</taxon>
        <taxon>Alphaproteobacteria</taxon>
        <taxon>Hyphomicrobiales</taxon>
        <taxon>Flaviflagellibacter</taxon>
    </lineage>
</organism>
<dbReference type="Proteomes" id="UP001595796">
    <property type="component" value="Unassembled WGS sequence"/>
</dbReference>
<evidence type="ECO:0000313" key="7">
    <source>
        <dbReference type="Proteomes" id="UP001595796"/>
    </source>
</evidence>
<dbReference type="Pfam" id="PF01124">
    <property type="entry name" value="MAPEG"/>
    <property type="match status" value="1"/>
</dbReference>
<dbReference type="SUPFAM" id="SSF161084">
    <property type="entry name" value="MAPEG domain-like"/>
    <property type="match status" value="1"/>
</dbReference>
<evidence type="ECO:0000256" key="2">
    <source>
        <dbReference type="ARBA" id="ARBA00022692"/>
    </source>
</evidence>
<evidence type="ECO:0000256" key="1">
    <source>
        <dbReference type="ARBA" id="ARBA00004370"/>
    </source>
</evidence>
<accession>A0ABV9Z4H2</accession>
<keyword evidence="2 5" id="KW-0812">Transmembrane</keyword>
<dbReference type="InterPro" id="IPR023352">
    <property type="entry name" value="MAPEG-like_dom_sf"/>
</dbReference>
<feature type="transmembrane region" description="Helical" evidence="5">
    <location>
        <begin position="68"/>
        <end position="94"/>
    </location>
</feature>
<keyword evidence="7" id="KW-1185">Reference proteome</keyword>
<dbReference type="Gene3D" id="1.20.120.550">
    <property type="entry name" value="Membrane associated eicosanoid/glutathione metabolism-like domain"/>
    <property type="match status" value="1"/>
</dbReference>
<sequence>MSIQSVLLPVFAQAALTFCLLFWMARERARAVRAGQFDMAAYMDEGRGWPKRATLINNCYKNQFELPVLFFALVPLELLTHQAGLFFVALAWVFVATRILHAWFYVQGNLRMRAAFFAVGVMILFLAWLIFALNILFASL</sequence>
<proteinExistence type="predicted"/>